<dbReference type="AlphaFoldDB" id="A0A6J2YHB0"/>
<dbReference type="OrthoDB" id="6773229at2759"/>
<evidence type="ECO:0000313" key="1">
    <source>
        <dbReference type="Proteomes" id="UP000504635"/>
    </source>
</evidence>
<keyword evidence="1" id="KW-1185">Reference proteome</keyword>
<organism evidence="1 2">
    <name type="scientific">Sitophilus oryzae</name>
    <name type="common">Rice weevil</name>
    <name type="synonym">Curculio oryzae</name>
    <dbReference type="NCBI Taxonomy" id="7048"/>
    <lineage>
        <taxon>Eukaryota</taxon>
        <taxon>Metazoa</taxon>
        <taxon>Ecdysozoa</taxon>
        <taxon>Arthropoda</taxon>
        <taxon>Hexapoda</taxon>
        <taxon>Insecta</taxon>
        <taxon>Pterygota</taxon>
        <taxon>Neoptera</taxon>
        <taxon>Endopterygota</taxon>
        <taxon>Coleoptera</taxon>
        <taxon>Polyphaga</taxon>
        <taxon>Cucujiformia</taxon>
        <taxon>Curculionidae</taxon>
        <taxon>Dryophthorinae</taxon>
        <taxon>Sitophilus</taxon>
    </lineage>
</organism>
<dbReference type="PANTHER" id="PTHR31025:SF29">
    <property type="entry name" value="SI:CH211-196P9.1"/>
    <property type="match status" value="1"/>
</dbReference>
<reference evidence="2" key="1">
    <citation type="submission" date="2025-08" db="UniProtKB">
        <authorList>
            <consortium name="RefSeq"/>
        </authorList>
    </citation>
    <scope>IDENTIFICATION</scope>
    <source>
        <tissue evidence="2">Gonads</tissue>
    </source>
</reference>
<proteinExistence type="predicted"/>
<accession>A0A6J2YHB0</accession>
<dbReference type="KEGG" id="soy:115887090"/>
<evidence type="ECO:0000313" key="2">
    <source>
        <dbReference type="RefSeq" id="XP_030762270.1"/>
    </source>
</evidence>
<dbReference type="GeneID" id="115887090"/>
<protein>
    <submittedName>
        <fullName evidence="2">Uncharacterized protein LOC115887090</fullName>
    </submittedName>
</protein>
<name>A0A6J2YHB0_SITOR</name>
<sequence length="603" mass="69346">MSLPKKCCIIGLDGRVINDLDDLMDTSASSASELQTTAAAMTLTEIEIFLKSNGIYDEIYPVLEAYELDSIELLSNLLKSEEFKELFPSLKLRLKLREALRKHEDFESQKSKVPAVVDIDYSETISLPTLSSTPITEPCTSGAQKCFQERTVLFLSSEENNVGEVTANRSSPSRDVLNTIKDINPSKRIRLDIQSLNLPQLLEESITGKALVAIYNKYQEFEPKYQGYLCDVIVQHFLNQPTFQRLTNEDFDAIADNIITVFPKEVKTTYFIEPLKKKFSKENKSGFARGKLTDKYRNRLTFLRKAGLISSQRETGRRSDDADELQVSLSISIEDQTKNDLLWLQHNTEPWHTVEEKWKSTFKYRKNLLESSSIPNDELTKIFNILKNPMGHTLIDWDFKELHEESYGKLFSGFDNIFKILVDLRRKTLNKNEHLLLDIIENPQDNFASNTREYIQLSLLISLLPPKQFKRCSKAWIPSTDECKEGIVSHVKIPGDIPKAIEDKKKKLAKYGLTLQPFVIIEGASYNNISNVYVSFNNILYKVNSVLKGVDTCFQIITIFDLKYPYEAEHVWLFLQKSVYNIHTKYDNIPNILDIINKIKNRS</sequence>
<dbReference type="RefSeq" id="XP_030762270.1">
    <property type="nucleotide sequence ID" value="XM_030906410.1"/>
</dbReference>
<dbReference type="InParanoid" id="A0A6J2YHB0"/>
<dbReference type="PANTHER" id="PTHR31025">
    <property type="entry name" value="SI:CH211-196P9.1-RELATED"/>
    <property type="match status" value="1"/>
</dbReference>
<gene>
    <name evidence="2" type="primary">LOC115887090</name>
</gene>
<dbReference type="Proteomes" id="UP000504635">
    <property type="component" value="Unplaced"/>
</dbReference>